<accession>A0A8S3EKE5</accession>
<keyword evidence="1" id="KW-1133">Transmembrane helix</keyword>
<feature type="transmembrane region" description="Helical" evidence="1">
    <location>
        <begin position="6"/>
        <end position="24"/>
    </location>
</feature>
<proteinExistence type="predicted"/>
<evidence type="ECO:0000256" key="1">
    <source>
        <dbReference type="SAM" id="Phobius"/>
    </source>
</evidence>
<feature type="non-terminal residue" evidence="2">
    <location>
        <position position="1"/>
    </location>
</feature>
<dbReference type="EMBL" id="CAJOBH010228536">
    <property type="protein sequence ID" value="CAF5061875.1"/>
    <property type="molecule type" value="Genomic_DNA"/>
</dbReference>
<reference evidence="2" key="1">
    <citation type="submission" date="2021-02" db="EMBL/GenBank/DDBJ databases">
        <authorList>
            <person name="Nowell W R."/>
        </authorList>
    </citation>
    <scope>NUCLEOTIDE SEQUENCE</scope>
</reference>
<keyword evidence="1" id="KW-0812">Transmembrane</keyword>
<dbReference type="AlphaFoldDB" id="A0A8S3EKE5"/>
<dbReference type="Proteomes" id="UP000681967">
    <property type="component" value="Unassembled WGS sequence"/>
</dbReference>
<evidence type="ECO:0000313" key="3">
    <source>
        <dbReference type="Proteomes" id="UP000681967"/>
    </source>
</evidence>
<name>A0A8S3EKE5_9BILA</name>
<protein>
    <submittedName>
        <fullName evidence="2">Uncharacterized protein</fullName>
    </submittedName>
</protein>
<gene>
    <name evidence="2" type="ORF">BYL167_LOCUS59391</name>
</gene>
<keyword evidence="1" id="KW-0472">Membrane</keyword>
<sequence length="59" mass="6755">VLLNIVYIAVITNPLVCMFAIPEIKEKMFSFLNSIHIRRQQQISPASNTQTHKSSIKKN</sequence>
<organism evidence="2 3">
    <name type="scientific">Rotaria magnacalcarata</name>
    <dbReference type="NCBI Taxonomy" id="392030"/>
    <lineage>
        <taxon>Eukaryota</taxon>
        <taxon>Metazoa</taxon>
        <taxon>Spiralia</taxon>
        <taxon>Gnathifera</taxon>
        <taxon>Rotifera</taxon>
        <taxon>Eurotatoria</taxon>
        <taxon>Bdelloidea</taxon>
        <taxon>Philodinida</taxon>
        <taxon>Philodinidae</taxon>
        <taxon>Rotaria</taxon>
    </lineage>
</organism>
<comment type="caution">
    <text evidence="2">The sequence shown here is derived from an EMBL/GenBank/DDBJ whole genome shotgun (WGS) entry which is preliminary data.</text>
</comment>
<evidence type="ECO:0000313" key="2">
    <source>
        <dbReference type="EMBL" id="CAF5061875.1"/>
    </source>
</evidence>